<evidence type="ECO:0000313" key="3">
    <source>
        <dbReference type="EMBL" id="KAK0402304.1"/>
    </source>
</evidence>
<feature type="chain" id="PRO_5041261758" evidence="2">
    <location>
        <begin position="24"/>
        <end position="159"/>
    </location>
</feature>
<sequence>MSPKTIFLALFCLFAFAISVGDCHPGAIFAHKTQFMESYCCGGPFRCIVVNNFLQNSNSIKDSYNQVDISSPGFRLPSKAMSPKTIFLALFCLLAFAISIGDCHPGAIFVHKTQFMESYCCGGHFRCIAHCNSQGCKRSNCGTSDRCENSCSCSDCRFG</sequence>
<name>A0AA39LMB7_9BILA</name>
<keyword evidence="2" id="KW-0732">Signal</keyword>
<dbReference type="Proteomes" id="UP001175271">
    <property type="component" value="Unassembled WGS sequence"/>
</dbReference>
<keyword evidence="4" id="KW-1185">Reference proteome</keyword>
<dbReference type="EMBL" id="JAUCMV010000004">
    <property type="protein sequence ID" value="KAK0402304.1"/>
    <property type="molecule type" value="Genomic_DNA"/>
</dbReference>
<reference evidence="3" key="1">
    <citation type="submission" date="2023-06" db="EMBL/GenBank/DDBJ databases">
        <title>Genomic analysis of the entomopathogenic nematode Steinernema hermaphroditum.</title>
        <authorList>
            <person name="Schwarz E.M."/>
            <person name="Heppert J.K."/>
            <person name="Baniya A."/>
            <person name="Schwartz H.T."/>
            <person name="Tan C.-H."/>
            <person name="Antoshechkin I."/>
            <person name="Sternberg P.W."/>
            <person name="Goodrich-Blair H."/>
            <person name="Dillman A.R."/>
        </authorList>
    </citation>
    <scope>NUCLEOTIDE SEQUENCE</scope>
    <source>
        <strain evidence="3">PS9179</strain>
        <tissue evidence="3">Whole animal</tissue>
    </source>
</reference>
<keyword evidence="1" id="KW-1133">Transmembrane helix</keyword>
<evidence type="ECO:0000256" key="2">
    <source>
        <dbReference type="SAM" id="SignalP"/>
    </source>
</evidence>
<feature type="transmembrane region" description="Helical" evidence="1">
    <location>
        <begin position="86"/>
        <end position="110"/>
    </location>
</feature>
<keyword evidence="1" id="KW-0812">Transmembrane</keyword>
<dbReference type="AlphaFoldDB" id="A0AA39LMB7"/>
<evidence type="ECO:0000313" key="4">
    <source>
        <dbReference type="Proteomes" id="UP001175271"/>
    </source>
</evidence>
<organism evidence="3 4">
    <name type="scientific">Steinernema hermaphroditum</name>
    <dbReference type="NCBI Taxonomy" id="289476"/>
    <lineage>
        <taxon>Eukaryota</taxon>
        <taxon>Metazoa</taxon>
        <taxon>Ecdysozoa</taxon>
        <taxon>Nematoda</taxon>
        <taxon>Chromadorea</taxon>
        <taxon>Rhabditida</taxon>
        <taxon>Tylenchina</taxon>
        <taxon>Panagrolaimomorpha</taxon>
        <taxon>Strongyloidoidea</taxon>
        <taxon>Steinernematidae</taxon>
        <taxon>Steinernema</taxon>
    </lineage>
</organism>
<proteinExistence type="predicted"/>
<gene>
    <name evidence="3" type="ORF">QR680_016259</name>
</gene>
<feature type="signal peptide" evidence="2">
    <location>
        <begin position="1"/>
        <end position="23"/>
    </location>
</feature>
<evidence type="ECO:0000256" key="1">
    <source>
        <dbReference type="SAM" id="Phobius"/>
    </source>
</evidence>
<keyword evidence="1" id="KW-0472">Membrane</keyword>
<protein>
    <submittedName>
        <fullName evidence="3">Uncharacterized protein</fullName>
    </submittedName>
</protein>
<accession>A0AA39LMB7</accession>
<comment type="caution">
    <text evidence="3">The sequence shown here is derived from an EMBL/GenBank/DDBJ whole genome shotgun (WGS) entry which is preliminary data.</text>
</comment>